<evidence type="ECO:0000256" key="1">
    <source>
        <dbReference type="SAM" id="Phobius"/>
    </source>
</evidence>
<protein>
    <recommendedName>
        <fullName evidence="4">DUF4760 domain-containing protein</fullName>
    </recommendedName>
</protein>
<dbReference type="EMBL" id="BAAAIZ010000116">
    <property type="protein sequence ID" value="GAA1434269.1"/>
    <property type="molecule type" value="Genomic_DNA"/>
</dbReference>
<dbReference type="RefSeq" id="WP_344016264.1">
    <property type="nucleotide sequence ID" value="NZ_BAAAIZ010000116.1"/>
</dbReference>
<name>A0ABP4JXJ1_9ACTN</name>
<reference evidence="3" key="1">
    <citation type="journal article" date="2019" name="Int. J. Syst. Evol. Microbiol.">
        <title>The Global Catalogue of Microorganisms (GCM) 10K type strain sequencing project: providing services to taxonomists for standard genome sequencing and annotation.</title>
        <authorList>
            <consortium name="The Broad Institute Genomics Platform"/>
            <consortium name="The Broad Institute Genome Sequencing Center for Infectious Disease"/>
            <person name="Wu L."/>
            <person name="Ma J."/>
        </authorList>
    </citation>
    <scope>NUCLEOTIDE SEQUENCE [LARGE SCALE GENOMIC DNA]</scope>
    <source>
        <strain evidence="3">JCM 11756</strain>
    </source>
</reference>
<organism evidence="2 3">
    <name type="scientific">Streptomyces thermospinosisporus</name>
    <dbReference type="NCBI Taxonomy" id="161482"/>
    <lineage>
        <taxon>Bacteria</taxon>
        <taxon>Bacillati</taxon>
        <taxon>Actinomycetota</taxon>
        <taxon>Actinomycetes</taxon>
        <taxon>Kitasatosporales</taxon>
        <taxon>Streptomycetaceae</taxon>
        <taxon>Streptomyces</taxon>
    </lineage>
</organism>
<evidence type="ECO:0000313" key="2">
    <source>
        <dbReference type="EMBL" id="GAA1434269.1"/>
    </source>
</evidence>
<keyword evidence="1" id="KW-1133">Transmembrane helix</keyword>
<feature type="transmembrane region" description="Helical" evidence="1">
    <location>
        <begin position="6"/>
        <end position="25"/>
    </location>
</feature>
<sequence>MDAIVGAASSLIGVFVGAYLSRLLADRQRRLTTTFDLHRELHSADMIRARYAAAGIIAEHPGADYVQLQEQLGSEGISDLRQVIYFFQRLWIAIEHNALRNEYVPRLFGDTFSWWYEATFHANLVSTETEVGQDIQALHRWLSDNATPAQTATWRGADRDVWRPSR</sequence>
<comment type="caution">
    <text evidence="2">The sequence shown here is derived from an EMBL/GenBank/DDBJ whole genome shotgun (WGS) entry which is preliminary data.</text>
</comment>
<dbReference type="Proteomes" id="UP001500973">
    <property type="component" value="Unassembled WGS sequence"/>
</dbReference>
<proteinExistence type="predicted"/>
<keyword evidence="1" id="KW-0812">Transmembrane</keyword>
<keyword evidence="1" id="KW-0472">Membrane</keyword>
<keyword evidence="3" id="KW-1185">Reference proteome</keyword>
<evidence type="ECO:0000313" key="3">
    <source>
        <dbReference type="Proteomes" id="UP001500973"/>
    </source>
</evidence>
<evidence type="ECO:0008006" key="4">
    <source>
        <dbReference type="Google" id="ProtNLM"/>
    </source>
</evidence>
<gene>
    <name evidence="2" type="ORF">GCM10009601_58440</name>
</gene>
<accession>A0ABP4JXJ1</accession>